<dbReference type="EMBL" id="CAFBAA010000055">
    <property type="protein sequence ID" value="CAB4845309.1"/>
    <property type="molecule type" value="Genomic_DNA"/>
</dbReference>
<name>A0A6J7BMR6_9ZZZZ</name>
<evidence type="ECO:0000313" key="1">
    <source>
        <dbReference type="EMBL" id="CAB4845309.1"/>
    </source>
</evidence>
<gene>
    <name evidence="1" type="ORF">UFOPK3266_01531</name>
</gene>
<dbReference type="AlphaFoldDB" id="A0A6J7BMR6"/>
<accession>A0A6J7BMR6</accession>
<organism evidence="1">
    <name type="scientific">freshwater metagenome</name>
    <dbReference type="NCBI Taxonomy" id="449393"/>
    <lineage>
        <taxon>unclassified sequences</taxon>
        <taxon>metagenomes</taxon>
        <taxon>ecological metagenomes</taxon>
    </lineage>
</organism>
<proteinExistence type="predicted"/>
<reference evidence="1" key="1">
    <citation type="submission" date="2020-05" db="EMBL/GenBank/DDBJ databases">
        <authorList>
            <person name="Chiriac C."/>
            <person name="Salcher M."/>
            <person name="Ghai R."/>
            <person name="Kavagutti S V."/>
        </authorList>
    </citation>
    <scope>NUCLEOTIDE SEQUENCE</scope>
</reference>
<protein>
    <submittedName>
        <fullName evidence="1">Unannotated protein</fullName>
    </submittedName>
</protein>
<sequence>MRDHHAVNGVTFDIHSKNIGGVLANFVDGLSDLHSAGLTAPAYFYLSLNNNNATDLFGGRYGLGYRGSDTALEYWNTVTFKEIPRLIFV</sequence>